<dbReference type="Pfam" id="PF00512">
    <property type="entry name" value="HisKA"/>
    <property type="match status" value="1"/>
</dbReference>
<dbReference type="InterPro" id="IPR035965">
    <property type="entry name" value="PAS-like_dom_sf"/>
</dbReference>
<dbReference type="SMART" id="SM00091">
    <property type="entry name" value="PAS"/>
    <property type="match status" value="2"/>
</dbReference>
<evidence type="ECO:0000259" key="6">
    <source>
        <dbReference type="PROSITE" id="PS50109"/>
    </source>
</evidence>
<name>A0ABU5DS76_9PROT</name>
<evidence type="ECO:0000256" key="1">
    <source>
        <dbReference type="ARBA" id="ARBA00000085"/>
    </source>
</evidence>
<dbReference type="InterPro" id="IPR005467">
    <property type="entry name" value="His_kinase_dom"/>
</dbReference>
<dbReference type="RefSeq" id="WP_320498449.1">
    <property type="nucleotide sequence ID" value="NZ_JAXCLX010000001.1"/>
</dbReference>
<feature type="domain" description="PAC" evidence="8">
    <location>
        <begin position="205"/>
        <end position="258"/>
    </location>
</feature>
<keyword evidence="4" id="KW-0808">Transferase</keyword>
<evidence type="ECO:0000256" key="2">
    <source>
        <dbReference type="ARBA" id="ARBA00012438"/>
    </source>
</evidence>
<dbReference type="InterPro" id="IPR003594">
    <property type="entry name" value="HATPase_dom"/>
</dbReference>
<dbReference type="Pfam" id="PF13426">
    <property type="entry name" value="PAS_9"/>
    <property type="match status" value="1"/>
</dbReference>
<dbReference type="InterPro" id="IPR000014">
    <property type="entry name" value="PAS"/>
</dbReference>
<dbReference type="PROSITE" id="PS50112">
    <property type="entry name" value="PAS"/>
    <property type="match status" value="1"/>
</dbReference>
<feature type="domain" description="PAS" evidence="7">
    <location>
        <begin position="130"/>
        <end position="171"/>
    </location>
</feature>
<dbReference type="EMBL" id="JAXCLX010000001">
    <property type="protein sequence ID" value="MDY0870293.1"/>
    <property type="molecule type" value="Genomic_DNA"/>
</dbReference>
<feature type="domain" description="Histidine kinase" evidence="6">
    <location>
        <begin position="276"/>
        <end position="497"/>
    </location>
</feature>
<dbReference type="Gene3D" id="3.30.565.10">
    <property type="entry name" value="Histidine kinase-like ATPase, C-terminal domain"/>
    <property type="match status" value="1"/>
</dbReference>
<dbReference type="SUPFAM" id="SSF55874">
    <property type="entry name" value="ATPase domain of HSP90 chaperone/DNA topoisomerase II/histidine kinase"/>
    <property type="match status" value="1"/>
</dbReference>
<reference evidence="9 10" key="1">
    <citation type="journal article" date="2013" name="Antonie Van Leeuwenhoek">
        <title>Dongia rigui sp. nov., isolated from freshwater of a large wetland in Korea.</title>
        <authorList>
            <person name="Baik K.S."/>
            <person name="Hwang Y.M."/>
            <person name="Choi J.S."/>
            <person name="Kwon J."/>
            <person name="Seong C.N."/>
        </authorList>
    </citation>
    <scope>NUCLEOTIDE SEQUENCE [LARGE SCALE GENOMIC DNA]</scope>
    <source>
        <strain evidence="9 10">04SU4-P</strain>
    </source>
</reference>
<dbReference type="PRINTS" id="PR00344">
    <property type="entry name" value="BCTRLSENSOR"/>
</dbReference>
<dbReference type="PANTHER" id="PTHR43047">
    <property type="entry name" value="TWO-COMPONENT HISTIDINE PROTEIN KINASE"/>
    <property type="match status" value="1"/>
</dbReference>
<dbReference type="SUPFAM" id="SSF47384">
    <property type="entry name" value="Homodimeric domain of signal transducing histidine kinase"/>
    <property type="match status" value="1"/>
</dbReference>
<dbReference type="InterPro" id="IPR000700">
    <property type="entry name" value="PAS-assoc_C"/>
</dbReference>
<dbReference type="Pfam" id="PF13188">
    <property type="entry name" value="PAS_8"/>
    <property type="match status" value="1"/>
</dbReference>
<dbReference type="PANTHER" id="PTHR43047:SF72">
    <property type="entry name" value="OSMOSENSING HISTIDINE PROTEIN KINASE SLN1"/>
    <property type="match status" value="1"/>
</dbReference>
<dbReference type="Proteomes" id="UP001271769">
    <property type="component" value="Unassembled WGS sequence"/>
</dbReference>
<dbReference type="Pfam" id="PF02518">
    <property type="entry name" value="HATPase_c"/>
    <property type="match status" value="1"/>
</dbReference>
<evidence type="ECO:0000259" key="7">
    <source>
        <dbReference type="PROSITE" id="PS50112"/>
    </source>
</evidence>
<dbReference type="InterPro" id="IPR003661">
    <property type="entry name" value="HisK_dim/P_dom"/>
</dbReference>
<organism evidence="9 10">
    <name type="scientific">Dongia rigui</name>
    <dbReference type="NCBI Taxonomy" id="940149"/>
    <lineage>
        <taxon>Bacteria</taxon>
        <taxon>Pseudomonadati</taxon>
        <taxon>Pseudomonadota</taxon>
        <taxon>Alphaproteobacteria</taxon>
        <taxon>Rhodospirillales</taxon>
        <taxon>Dongiaceae</taxon>
        <taxon>Dongia</taxon>
    </lineage>
</organism>
<dbReference type="EC" id="2.7.13.3" evidence="2"/>
<evidence type="ECO:0000313" key="10">
    <source>
        <dbReference type="Proteomes" id="UP001271769"/>
    </source>
</evidence>
<evidence type="ECO:0000313" key="9">
    <source>
        <dbReference type="EMBL" id="MDY0870293.1"/>
    </source>
</evidence>
<dbReference type="SUPFAM" id="SSF55785">
    <property type="entry name" value="PYP-like sensor domain (PAS domain)"/>
    <property type="match status" value="2"/>
</dbReference>
<feature type="domain" description="PAC" evidence="8">
    <location>
        <begin position="77"/>
        <end position="129"/>
    </location>
</feature>
<comment type="catalytic activity">
    <reaction evidence="1">
        <text>ATP + protein L-histidine = ADP + protein N-phospho-L-histidine.</text>
        <dbReference type="EC" id="2.7.13.3"/>
    </reaction>
</comment>
<keyword evidence="10" id="KW-1185">Reference proteome</keyword>
<accession>A0ABU5DS76</accession>
<dbReference type="InterPro" id="IPR036890">
    <property type="entry name" value="HATPase_C_sf"/>
</dbReference>
<dbReference type="SMART" id="SM00388">
    <property type="entry name" value="HisKA"/>
    <property type="match status" value="1"/>
</dbReference>
<keyword evidence="5 9" id="KW-0418">Kinase</keyword>
<dbReference type="SMART" id="SM00387">
    <property type="entry name" value="HATPase_c"/>
    <property type="match status" value="1"/>
</dbReference>
<dbReference type="CDD" id="cd00130">
    <property type="entry name" value="PAS"/>
    <property type="match status" value="1"/>
</dbReference>
<gene>
    <name evidence="9" type="ORF">SMD31_00065</name>
</gene>
<dbReference type="NCBIfam" id="TIGR00229">
    <property type="entry name" value="sensory_box"/>
    <property type="match status" value="2"/>
</dbReference>
<dbReference type="CDD" id="cd16922">
    <property type="entry name" value="HATPase_EvgS-ArcB-TorS-like"/>
    <property type="match status" value="1"/>
</dbReference>
<keyword evidence="3" id="KW-0597">Phosphoprotein</keyword>
<evidence type="ECO:0000256" key="3">
    <source>
        <dbReference type="ARBA" id="ARBA00022553"/>
    </source>
</evidence>
<dbReference type="InterPro" id="IPR004358">
    <property type="entry name" value="Sig_transdc_His_kin-like_C"/>
</dbReference>
<dbReference type="GO" id="GO:0016301">
    <property type="term" value="F:kinase activity"/>
    <property type="evidence" value="ECO:0007669"/>
    <property type="project" value="UniProtKB-KW"/>
</dbReference>
<dbReference type="CDD" id="cd00082">
    <property type="entry name" value="HisKA"/>
    <property type="match status" value="1"/>
</dbReference>
<sequence>MKPEDFHRIVFESADIGIYMTALSGVLMSVNEAFARMMGFESAATLLAETAANPGTLYCDPTRRGRLLKKIRASGHLTNEVSEINRRDGGRVWISESASMHGMGTDNAVLIGTVIDITELVASQQALRTAEERYRGLFENAVDGTFISSLDGKMISANQALARINGYETPDELITAVNNIAVEWYVDPKRRSEFVALAERDGFVRNFESEIYRHKTRERIWIAETARLVRNPNGTPSHFEGTVVDVTERKNFERQLMLARRDAESSNRAKTEFLASMSHELRTPLNAIMGFSELIAMMTRADAQETRVHEYAGDIHASARILFRLIEEILDYSKLESGKATIDEGIVDLAEIMQQCVTMLSARAAKGDIRLHLSLPPDLPRVRGDQRRLLQIVLNLLTNAVKFTPAGGQVSVSAAREPGGGLIFGVADTGIGISARDVERIFEPFVQVNRSAFHQQEGTGLGLAICRSLVELHQGRIEITSQPGQGTHVRVLLPASRVAPADDSSRPVVRQAAADPAGS</sequence>
<proteinExistence type="predicted"/>
<evidence type="ECO:0000256" key="4">
    <source>
        <dbReference type="ARBA" id="ARBA00022679"/>
    </source>
</evidence>
<comment type="caution">
    <text evidence="9">The sequence shown here is derived from an EMBL/GenBank/DDBJ whole genome shotgun (WGS) entry which is preliminary data.</text>
</comment>
<dbReference type="PROSITE" id="PS50109">
    <property type="entry name" value="HIS_KIN"/>
    <property type="match status" value="1"/>
</dbReference>
<evidence type="ECO:0000259" key="8">
    <source>
        <dbReference type="PROSITE" id="PS50113"/>
    </source>
</evidence>
<dbReference type="InterPro" id="IPR036097">
    <property type="entry name" value="HisK_dim/P_sf"/>
</dbReference>
<dbReference type="PROSITE" id="PS50113">
    <property type="entry name" value="PAC"/>
    <property type="match status" value="2"/>
</dbReference>
<protein>
    <recommendedName>
        <fullName evidence="2">histidine kinase</fullName>
        <ecNumber evidence="2">2.7.13.3</ecNumber>
    </recommendedName>
</protein>
<dbReference type="Gene3D" id="1.10.287.130">
    <property type="match status" value="1"/>
</dbReference>
<evidence type="ECO:0000256" key="5">
    <source>
        <dbReference type="ARBA" id="ARBA00022777"/>
    </source>
</evidence>
<dbReference type="Gene3D" id="3.30.450.20">
    <property type="entry name" value="PAS domain"/>
    <property type="match status" value="2"/>
</dbReference>